<evidence type="ECO:0000313" key="1">
    <source>
        <dbReference type="EMBL" id="NUB01902.1"/>
    </source>
</evidence>
<proteinExistence type="predicted"/>
<evidence type="ECO:0000313" key="2">
    <source>
        <dbReference type="Proteomes" id="UP000605086"/>
    </source>
</evidence>
<protein>
    <submittedName>
        <fullName evidence="1">Uncharacterized protein</fullName>
    </submittedName>
</protein>
<gene>
    <name evidence="1" type="ORF">GBZ48_21865</name>
</gene>
<name>A0ABX2KH90_9PROT</name>
<accession>A0ABX2KH90</accession>
<keyword evidence="2" id="KW-1185">Reference proteome</keyword>
<comment type="caution">
    <text evidence="1">The sequence shown here is derived from an EMBL/GenBank/DDBJ whole genome shotgun (WGS) entry which is preliminary data.</text>
</comment>
<sequence length="84" mass="8972">MPVVTLAGSAMRSAMRSAMGASLLHASDLGELVAVAGYVDIACRARIFSRISGAMSRPSSFPDWESYVGHMYDPFRSSARGWGS</sequence>
<dbReference type="Proteomes" id="UP000605086">
    <property type="component" value="Unassembled WGS sequence"/>
</dbReference>
<dbReference type="RefSeq" id="WP_174472936.1">
    <property type="nucleotide sequence ID" value="NZ_JAGINN010000009.1"/>
</dbReference>
<dbReference type="EMBL" id="WHOS01000032">
    <property type="protein sequence ID" value="NUB01902.1"/>
    <property type="molecule type" value="Genomic_DNA"/>
</dbReference>
<dbReference type="Gene3D" id="3.40.50.2000">
    <property type="entry name" value="Glycogen Phosphorylase B"/>
    <property type="match status" value="1"/>
</dbReference>
<organism evidence="1 2">
    <name type="scientific">Azospirillum melinis</name>
    <dbReference type="NCBI Taxonomy" id="328839"/>
    <lineage>
        <taxon>Bacteria</taxon>
        <taxon>Pseudomonadati</taxon>
        <taxon>Pseudomonadota</taxon>
        <taxon>Alphaproteobacteria</taxon>
        <taxon>Rhodospirillales</taxon>
        <taxon>Azospirillaceae</taxon>
        <taxon>Azospirillum</taxon>
    </lineage>
</organism>
<reference evidence="1 2" key="1">
    <citation type="submission" date="2019-10" db="EMBL/GenBank/DDBJ databases">
        <title>Genome sequence of Azospirillum melinis.</title>
        <authorList>
            <person name="Ambrosini A."/>
            <person name="Sant'Anna F.H."/>
            <person name="Cassan F.D."/>
            <person name="Souza E.M."/>
            <person name="Passaglia L.M.P."/>
        </authorList>
    </citation>
    <scope>NUCLEOTIDE SEQUENCE [LARGE SCALE GENOMIC DNA]</scope>
    <source>
        <strain evidence="1 2">TMCY0552</strain>
    </source>
</reference>